<evidence type="ECO:0000313" key="10">
    <source>
        <dbReference type="Proteomes" id="UP000188320"/>
    </source>
</evidence>
<proteinExistence type="predicted"/>
<keyword evidence="2" id="KW-0808">Transferase</keyword>
<dbReference type="InterPro" id="IPR011009">
    <property type="entry name" value="Kinase-like_dom_sf"/>
</dbReference>
<dbReference type="Pfam" id="PF21127">
    <property type="entry name" value="ATG1-like_MIT2"/>
    <property type="match status" value="1"/>
</dbReference>
<dbReference type="GO" id="GO:0000407">
    <property type="term" value="C:phagophore assembly site"/>
    <property type="evidence" value="ECO:0007669"/>
    <property type="project" value="TreeGrafter"/>
</dbReference>
<dbReference type="EC" id="2.7.11.1" evidence="1"/>
<reference evidence="10" key="1">
    <citation type="submission" date="2017-01" db="EMBL/GenBank/DDBJ databases">
        <authorList>
            <person name="Wang Y."/>
            <person name="White M."/>
            <person name="Kvist S."/>
            <person name="Moncalvo J.-M."/>
        </authorList>
    </citation>
    <scope>NUCLEOTIDE SEQUENCE [LARGE SCALE GENOMIC DNA]</scope>
    <source>
        <strain evidence="10">COL-18-3</strain>
    </source>
</reference>
<dbReference type="InterPro" id="IPR045269">
    <property type="entry name" value="Atg1-like"/>
</dbReference>
<evidence type="ECO:0000256" key="4">
    <source>
        <dbReference type="ARBA" id="ARBA00022777"/>
    </source>
</evidence>
<evidence type="ECO:0000256" key="2">
    <source>
        <dbReference type="ARBA" id="ARBA00022679"/>
    </source>
</evidence>
<dbReference type="Gene3D" id="1.10.510.10">
    <property type="entry name" value="Transferase(Phosphotransferase) domain 1"/>
    <property type="match status" value="1"/>
</dbReference>
<dbReference type="GO" id="GO:0004674">
    <property type="term" value="F:protein serine/threonine kinase activity"/>
    <property type="evidence" value="ECO:0007669"/>
    <property type="project" value="UniProtKB-EC"/>
</dbReference>
<evidence type="ECO:0000256" key="1">
    <source>
        <dbReference type="ARBA" id="ARBA00012513"/>
    </source>
</evidence>
<evidence type="ECO:0000256" key="3">
    <source>
        <dbReference type="ARBA" id="ARBA00022741"/>
    </source>
</evidence>
<dbReference type="PANTHER" id="PTHR24348:SF22">
    <property type="entry name" value="NON-SPECIFIC SERINE_THREONINE PROTEIN KINASE"/>
    <property type="match status" value="1"/>
</dbReference>
<dbReference type="PROSITE" id="PS50011">
    <property type="entry name" value="PROTEIN_KINASE_DOM"/>
    <property type="match status" value="1"/>
</dbReference>
<sequence>MTSSLADTLCGSPLYMAPEILRYEKYDARADLWSVGAVIYEMLTGKPPFRASNHVELQHKIDRANDVIFFPGNDSDGVIDIKVKDLVQRLLKRKPDDRIAFKDFFEHPGLGLKPENDSEEYSEKSDIDDVIEKIENVKIVSKEKPAPRNENQGLDERKKERNRVLGQQYVRAISTRIGGGGSNTRHDEPAEYSAGQTGMGTQPKRAVTNTEGVPETRQARADNFEPTNKVMSSAEEGTVDSSALVNISEWSGRTGIKKSEQALAEKEYVVVEKRAVEVNVLADEFASSTPPVKGYIGAAVASAASRPTHTAPAAMYSYGGIRNNMLQQMTALTQISTNKAPGTPSDTPGSRNVGSSGRLNQSANSNSENAEQSEESQKPEDRLLQVRKDKFTYLDGALYSTFSYKPTSAAEGSTIRQMESLCYKAFAVSWLANVKLGQLLSVERGSGGGGGSKAKDLERSVKFDRIEFEQQLDLLHSMDVGLEITIGEGFALYLKAISLLHKAATCAKDYWDGEIDLGPHVSGGRRVSGTYNPAFTLSIPFNNAVQWVRNHFNECMDKADVMKAACSDGELDFQHISAEKILYEKALELSRGAAVNELHNNLVPMKCEKAYQLSIWLLSAIIEETDQNTISSDDRNTVDNFILHIIKRLESLRAKT</sequence>
<evidence type="ECO:0000259" key="8">
    <source>
        <dbReference type="PROSITE" id="PS50011"/>
    </source>
</evidence>
<evidence type="ECO:0000256" key="7">
    <source>
        <dbReference type="SAM" id="MobiDB-lite"/>
    </source>
</evidence>
<dbReference type="GO" id="GO:0005829">
    <property type="term" value="C:cytosol"/>
    <property type="evidence" value="ECO:0007669"/>
    <property type="project" value="TreeGrafter"/>
</dbReference>
<dbReference type="Proteomes" id="UP000188320">
    <property type="component" value="Unassembled WGS sequence"/>
</dbReference>
<dbReference type="AlphaFoldDB" id="A0A1R1PGJ4"/>
<organism evidence="9 10">
    <name type="scientific">Zancudomyces culisetae</name>
    <name type="common">Gut fungus</name>
    <name type="synonym">Smittium culisetae</name>
    <dbReference type="NCBI Taxonomy" id="1213189"/>
    <lineage>
        <taxon>Eukaryota</taxon>
        <taxon>Fungi</taxon>
        <taxon>Fungi incertae sedis</taxon>
        <taxon>Zoopagomycota</taxon>
        <taxon>Kickxellomycotina</taxon>
        <taxon>Harpellomycetes</taxon>
        <taxon>Harpellales</taxon>
        <taxon>Legeriomycetaceae</taxon>
        <taxon>Zancudomyces</taxon>
    </lineage>
</organism>
<dbReference type="OrthoDB" id="346907at2759"/>
<feature type="domain" description="Protein kinase" evidence="8">
    <location>
        <begin position="1"/>
        <end position="110"/>
    </location>
</feature>
<evidence type="ECO:0000256" key="5">
    <source>
        <dbReference type="ARBA" id="ARBA00022840"/>
    </source>
</evidence>
<dbReference type="SUPFAM" id="SSF56112">
    <property type="entry name" value="Protein kinase-like (PK-like)"/>
    <property type="match status" value="1"/>
</dbReference>
<accession>A0A1R1PGJ4</accession>
<dbReference type="GO" id="GO:0010506">
    <property type="term" value="P:regulation of autophagy"/>
    <property type="evidence" value="ECO:0007669"/>
    <property type="project" value="InterPro"/>
</dbReference>
<dbReference type="EMBL" id="LSSK01001304">
    <property type="protein sequence ID" value="OMH80115.1"/>
    <property type="molecule type" value="Genomic_DNA"/>
</dbReference>
<dbReference type="PANTHER" id="PTHR24348">
    <property type="entry name" value="SERINE/THREONINE-PROTEIN KINASE UNC-51-RELATED"/>
    <property type="match status" value="1"/>
</dbReference>
<dbReference type="GO" id="GO:0000045">
    <property type="term" value="P:autophagosome assembly"/>
    <property type="evidence" value="ECO:0007669"/>
    <property type="project" value="TreeGrafter"/>
</dbReference>
<gene>
    <name evidence="9" type="ORF">AX774_g6442</name>
</gene>
<feature type="region of interest" description="Disordered" evidence="7">
    <location>
        <begin position="176"/>
        <end position="214"/>
    </location>
</feature>
<dbReference type="GO" id="GO:0005776">
    <property type="term" value="C:autophagosome"/>
    <property type="evidence" value="ECO:0007669"/>
    <property type="project" value="TreeGrafter"/>
</dbReference>
<feature type="compositionally biased region" description="Polar residues" evidence="7">
    <location>
        <begin position="337"/>
        <end position="359"/>
    </location>
</feature>
<keyword evidence="4 9" id="KW-0418">Kinase</keyword>
<evidence type="ECO:0000313" key="9">
    <source>
        <dbReference type="EMBL" id="OMH80115.1"/>
    </source>
</evidence>
<dbReference type="InterPro" id="IPR000719">
    <property type="entry name" value="Prot_kinase_dom"/>
</dbReference>
<comment type="caution">
    <text evidence="9">The sequence shown here is derived from an EMBL/GenBank/DDBJ whole genome shotgun (WGS) entry which is preliminary data.</text>
</comment>
<dbReference type="InterPro" id="IPR048941">
    <property type="entry name" value="ATG1-like_MIT2"/>
</dbReference>
<dbReference type="GO" id="GO:0005524">
    <property type="term" value="F:ATP binding"/>
    <property type="evidence" value="ECO:0007669"/>
    <property type="project" value="UniProtKB-KW"/>
</dbReference>
<dbReference type="SMART" id="SM00220">
    <property type="entry name" value="S_TKc"/>
    <property type="match status" value="1"/>
</dbReference>
<keyword evidence="3" id="KW-0547">Nucleotide-binding</keyword>
<name>A0A1R1PGJ4_ZANCU</name>
<dbReference type="Pfam" id="PF12063">
    <property type="entry name" value="ATG1-like_MIT1"/>
    <property type="match status" value="1"/>
</dbReference>
<keyword evidence="10" id="KW-1185">Reference proteome</keyword>
<feature type="region of interest" description="Disordered" evidence="7">
    <location>
        <begin position="142"/>
        <end position="162"/>
    </location>
</feature>
<keyword evidence="5" id="KW-0067">ATP-binding</keyword>
<evidence type="ECO:0000256" key="6">
    <source>
        <dbReference type="ARBA" id="ARBA00030237"/>
    </source>
</evidence>
<feature type="compositionally biased region" description="Low complexity" evidence="7">
    <location>
        <begin position="360"/>
        <end position="370"/>
    </location>
</feature>
<dbReference type="GO" id="GO:0016020">
    <property type="term" value="C:membrane"/>
    <property type="evidence" value="ECO:0007669"/>
    <property type="project" value="TreeGrafter"/>
</dbReference>
<dbReference type="Pfam" id="PF00069">
    <property type="entry name" value="Pkinase"/>
    <property type="match status" value="1"/>
</dbReference>
<protein>
    <recommendedName>
        <fullName evidence="1">non-specific serine/threonine protein kinase</fullName>
        <ecNumber evidence="1">2.7.11.1</ecNumber>
    </recommendedName>
    <alternativeName>
        <fullName evidence="6">Autophagy-related protein 1</fullName>
    </alternativeName>
</protein>
<dbReference type="InterPro" id="IPR022708">
    <property type="entry name" value="Atg1-like_tMIT"/>
</dbReference>
<feature type="region of interest" description="Disordered" evidence="7">
    <location>
        <begin position="337"/>
        <end position="381"/>
    </location>
</feature>